<keyword evidence="2" id="KW-1185">Reference proteome</keyword>
<gene>
    <name evidence="1" type="ORF">NQ176_g5187</name>
</gene>
<evidence type="ECO:0000313" key="1">
    <source>
        <dbReference type="EMBL" id="KAJ2976020.1"/>
    </source>
</evidence>
<dbReference type="EMBL" id="JANJQO010000631">
    <property type="protein sequence ID" value="KAJ2976020.1"/>
    <property type="molecule type" value="Genomic_DNA"/>
</dbReference>
<proteinExistence type="predicted"/>
<sequence>MQGTQEQGPSIPVLKAGGATSPNSSSTLTDTLVSATALGHNGPPRGGRATGEGQGELRKILDEYAQLAEDLASKSLSANEQQSVADIISRLKSRANAALAGIGASSASPPTSVRISEGRDDQLTASATNHNERYLGEVSDVQFFNLVKRVLQIQGGSYPEQNVDSYEQDGSTEAGGATPGTAVEIPSPENAKELMGVYFSTIHIAYPFIPETMFARHLSNGQNLPQNPVFQSTTQVALLYVICAIGAYHNTLPSNLVQGREIHEMYFQRAASLTPVPGTDRSVDFVSLLLAQCFYFLAVSRTDSCWTTLGQAIRTAQSIGLHVQTQSTSMDNISNLLSRERRSRIWYSMYVLDRLLSLQLGRPPAIHDADCDVPLPSRVGDGDIDWENGEIPSLHEGPSTGDYFLAVIAFSKIIGHVLRDLYSPSAGHGQQVNLYSTKQLDRELTQWKSELPRALRFDLGHAFDQSLVYKRQRNMLAVKYHHLRILIYRPYLCYPMLRNTETVGSTAEQTNWPVIGSILLVSSIFTQPADDAIDGLSAEGLSDDAETCLQVFEALGANSTGARIARGMMEKLKEYGLRWKNVAGSTESSNVLTNAGLLRDNERGSGNQQQSTAIPGIDNSCESPPLSGISMPTPSNWPAEIVDSMAWSAQFFDAAHYGEHDTEGKF</sequence>
<protein>
    <submittedName>
        <fullName evidence="1">Uncharacterized protein</fullName>
    </submittedName>
</protein>
<accession>A0ACC1N9R2</accession>
<reference evidence="1" key="1">
    <citation type="submission" date="2022-08" db="EMBL/GenBank/DDBJ databases">
        <title>Genome Sequence of Lecanicillium fungicola.</title>
        <authorList>
            <person name="Buettner E."/>
        </authorList>
    </citation>
    <scope>NUCLEOTIDE SEQUENCE</scope>
    <source>
        <strain evidence="1">Babe33</strain>
    </source>
</reference>
<organism evidence="1 2">
    <name type="scientific">Zarea fungicola</name>
    <dbReference type="NCBI Taxonomy" id="93591"/>
    <lineage>
        <taxon>Eukaryota</taxon>
        <taxon>Fungi</taxon>
        <taxon>Dikarya</taxon>
        <taxon>Ascomycota</taxon>
        <taxon>Pezizomycotina</taxon>
        <taxon>Sordariomycetes</taxon>
        <taxon>Hypocreomycetidae</taxon>
        <taxon>Hypocreales</taxon>
        <taxon>Cordycipitaceae</taxon>
        <taxon>Zarea</taxon>
    </lineage>
</organism>
<name>A0ACC1N9R2_9HYPO</name>
<comment type="caution">
    <text evidence="1">The sequence shown here is derived from an EMBL/GenBank/DDBJ whole genome shotgun (WGS) entry which is preliminary data.</text>
</comment>
<evidence type="ECO:0000313" key="2">
    <source>
        <dbReference type="Proteomes" id="UP001143910"/>
    </source>
</evidence>
<dbReference type="Proteomes" id="UP001143910">
    <property type="component" value="Unassembled WGS sequence"/>
</dbReference>